<evidence type="ECO:0000313" key="1">
    <source>
        <dbReference type="EMBL" id="SEQ24315.1"/>
    </source>
</evidence>
<dbReference type="STRING" id="478744.SAMN05444359_10756"/>
<dbReference type="OrthoDB" id="484536at2"/>
<dbReference type="CDD" id="cd02440">
    <property type="entry name" value="AdoMet_MTases"/>
    <property type="match status" value="1"/>
</dbReference>
<sequence length="193" mass="21129">MNDAIFFDQPTILPAVEARSAETGFTMPSDKYIGSLLKTLMSSKPNGNFLELGTGIGLSLSWMIDGLVGAEAKLTSVDNDPALITIAEGFFGDEAQVQLVCQDGTEWIKQYSGAAFDLVFADAWPGKYSETEEVLSLIKPGGFYVIDDMTAQPNWPDGHSDKVAWLVDYLEQREDFVLTKMGWSTGVMVVVRV</sequence>
<dbReference type="SUPFAM" id="SSF53335">
    <property type="entry name" value="S-adenosyl-L-methionine-dependent methyltransferases"/>
    <property type="match status" value="1"/>
</dbReference>
<gene>
    <name evidence="1" type="ORF">SAMN05444359_10756</name>
</gene>
<dbReference type="PANTHER" id="PTHR43167:SF1">
    <property type="entry name" value="PUTATIVE (AFU_ORTHOLOGUE AFUA_6G01830)-RELATED"/>
    <property type="match status" value="1"/>
</dbReference>
<keyword evidence="1" id="KW-0489">Methyltransferase</keyword>
<accession>A0A1H9EFA9</accession>
<dbReference type="RefSeq" id="WP_090167116.1">
    <property type="nucleotide sequence ID" value="NZ_FOFB01000007.1"/>
</dbReference>
<reference evidence="2" key="1">
    <citation type="submission" date="2016-10" db="EMBL/GenBank/DDBJ databases">
        <authorList>
            <person name="Varghese N."/>
            <person name="Submissions S."/>
        </authorList>
    </citation>
    <scope>NUCLEOTIDE SEQUENCE [LARGE SCALE GENOMIC DNA]</scope>
    <source>
        <strain evidence="2">DSM 24740</strain>
    </source>
</reference>
<dbReference type="InParanoid" id="A0A1H9EFA9"/>
<proteinExistence type="predicted"/>
<organism evidence="1 2">
    <name type="scientific">Neolewinella agarilytica</name>
    <dbReference type="NCBI Taxonomy" id="478744"/>
    <lineage>
        <taxon>Bacteria</taxon>
        <taxon>Pseudomonadati</taxon>
        <taxon>Bacteroidota</taxon>
        <taxon>Saprospiria</taxon>
        <taxon>Saprospirales</taxon>
        <taxon>Lewinellaceae</taxon>
        <taxon>Neolewinella</taxon>
    </lineage>
</organism>
<keyword evidence="1" id="KW-0808">Transferase</keyword>
<keyword evidence="2" id="KW-1185">Reference proteome</keyword>
<protein>
    <submittedName>
        <fullName evidence="1">Predicted O-methyltransferase YrrM</fullName>
    </submittedName>
</protein>
<dbReference type="Proteomes" id="UP000199021">
    <property type="component" value="Unassembled WGS sequence"/>
</dbReference>
<dbReference type="PANTHER" id="PTHR43167">
    <property type="entry name" value="PUTATIVE (AFU_ORTHOLOGUE AFUA_6G01830)-RELATED"/>
    <property type="match status" value="1"/>
</dbReference>
<dbReference type="GO" id="GO:0032259">
    <property type="term" value="P:methylation"/>
    <property type="evidence" value="ECO:0007669"/>
    <property type="project" value="UniProtKB-KW"/>
</dbReference>
<dbReference type="Gene3D" id="3.40.50.150">
    <property type="entry name" value="Vaccinia Virus protein VP39"/>
    <property type="match status" value="1"/>
</dbReference>
<dbReference type="GO" id="GO:0008168">
    <property type="term" value="F:methyltransferase activity"/>
    <property type="evidence" value="ECO:0007669"/>
    <property type="project" value="UniProtKB-KW"/>
</dbReference>
<dbReference type="InterPro" id="IPR029063">
    <property type="entry name" value="SAM-dependent_MTases_sf"/>
</dbReference>
<dbReference type="EMBL" id="FOFB01000007">
    <property type="protein sequence ID" value="SEQ24315.1"/>
    <property type="molecule type" value="Genomic_DNA"/>
</dbReference>
<evidence type="ECO:0000313" key="2">
    <source>
        <dbReference type="Proteomes" id="UP000199021"/>
    </source>
</evidence>
<name>A0A1H9EFA9_9BACT</name>
<dbReference type="AlphaFoldDB" id="A0A1H9EFA9"/>
<dbReference type="Pfam" id="PF13578">
    <property type="entry name" value="Methyltransf_24"/>
    <property type="match status" value="1"/>
</dbReference>